<feature type="domain" description="HTH cro/C1-type" evidence="1">
    <location>
        <begin position="14"/>
        <end position="63"/>
    </location>
</feature>
<protein>
    <recommendedName>
        <fullName evidence="1">HTH cro/C1-type domain-containing protein</fullName>
    </recommendedName>
</protein>
<comment type="caution">
    <text evidence="2">The sequence shown here is derived from an EMBL/GenBank/DDBJ whole genome shotgun (WGS) entry which is preliminary data.</text>
</comment>
<evidence type="ECO:0000313" key="2">
    <source>
        <dbReference type="EMBL" id="OIJ24759.1"/>
    </source>
</evidence>
<dbReference type="GO" id="GO:0003677">
    <property type="term" value="F:DNA binding"/>
    <property type="evidence" value="ECO:0007669"/>
    <property type="project" value="InterPro"/>
</dbReference>
<dbReference type="STRING" id="1844.UG56_020960"/>
<name>A0A1J4N1G4_9ACTN</name>
<accession>A0A1J4N1G4</accession>
<dbReference type="AlphaFoldDB" id="A0A1J4N1G4"/>
<sequence>MERDVGRLVADCIERSGLSARQVAARAGVSASTVHRIVNGVVSPSVDTLDTITTACGAELTLSANPLATPAAAAAARAILDQLYPTDVSPDIEVWAGRLDTWAEGDPIQILEEAARASGVLDRPEAVRLSGEATIGRLASAGDASGGRWALSGAAGLDLPSFDDAVSPITVLWCEDPGSIQPLLTDGTLRPAPAPHQATVVVAAAEPDLFLGAFERDRVVYAAPIQIAIDAISVGGDAADRAREEIRTW</sequence>
<dbReference type="RefSeq" id="WP_045546794.1">
    <property type="nucleotide sequence ID" value="NZ_JZDQ02000033.1"/>
</dbReference>
<dbReference type="SUPFAM" id="SSF47413">
    <property type="entry name" value="lambda repressor-like DNA-binding domains"/>
    <property type="match status" value="1"/>
</dbReference>
<dbReference type="PROSITE" id="PS50943">
    <property type="entry name" value="HTH_CROC1"/>
    <property type="match status" value="1"/>
</dbReference>
<dbReference type="Proteomes" id="UP000033772">
    <property type="component" value="Unassembled WGS sequence"/>
</dbReference>
<evidence type="ECO:0000313" key="3">
    <source>
        <dbReference type="Proteomes" id="UP000033772"/>
    </source>
</evidence>
<dbReference type="SMART" id="SM00530">
    <property type="entry name" value="HTH_XRE"/>
    <property type="match status" value="1"/>
</dbReference>
<dbReference type="CDD" id="cd00093">
    <property type="entry name" value="HTH_XRE"/>
    <property type="match status" value="1"/>
</dbReference>
<keyword evidence="3" id="KW-1185">Reference proteome</keyword>
<dbReference type="InterPro" id="IPR010982">
    <property type="entry name" value="Lambda_DNA-bd_dom_sf"/>
</dbReference>
<evidence type="ECO:0000259" key="1">
    <source>
        <dbReference type="PROSITE" id="PS50943"/>
    </source>
</evidence>
<dbReference type="Gene3D" id="1.10.260.40">
    <property type="entry name" value="lambda repressor-like DNA-binding domains"/>
    <property type="match status" value="1"/>
</dbReference>
<reference evidence="2" key="1">
    <citation type="submission" date="2016-10" db="EMBL/GenBank/DDBJ databases">
        <title>Draft Genome Sequence of Nocardioides luteus Strain BAFB, an Alkane-Degrading Bacterium Isolated from JP-7 Polluted Soil.</title>
        <authorList>
            <person name="Brown L."/>
            <person name="Ruiz O.N."/>
            <person name="Gunasekera T."/>
        </authorList>
    </citation>
    <scope>NUCLEOTIDE SEQUENCE [LARGE SCALE GENOMIC DNA]</scope>
    <source>
        <strain evidence="2">BAFB</strain>
    </source>
</reference>
<proteinExistence type="predicted"/>
<dbReference type="Pfam" id="PF13560">
    <property type="entry name" value="HTH_31"/>
    <property type="match status" value="1"/>
</dbReference>
<dbReference type="InterPro" id="IPR001387">
    <property type="entry name" value="Cro/C1-type_HTH"/>
</dbReference>
<organism evidence="2 3">
    <name type="scientific">Nocardioides luteus</name>
    <dbReference type="NCBI Taxonomy" id="1844"/>
    <lineage>
        <taxon>Bacteria</taxon>
        <taxon>Bacillati</taxon>
        <taxon>Actinomycetota</taxon>
        <taxon>Actinomycetes</taxon>
        <taxon>Propionibacteriales</taxon>
        <taxon>Nocardioidaceae</taxon>
        <taxon>Nocardioides</taxon>
    </lineage>
</organism>
<gene>
    <name evidence="2" type="ORF">UG56_020960</name>
</gene>
<dbReference type="EMBL" id="JZDQ02000033">
    <property type="protein sequence ID" value="OIJ24759.1"/>
    <property type="molecule type" value="Genomic_DNA"/>
</dbReference>
<dbReference type="OrthoDB" id="5103593at2"/>